<evidence type="ECO:0000259" key="7">
    <source>
        <dbReference type="PROSITE" id="PS50846"/>
    </source>
</evidence>
<keyword evidence="2" id="KW-0488">Methylation</keyword>
<dbReference type="GO" id="GO:0046872">
    <property type="term" value="F:metal ion binding"/>
    <property type="evidence" value="ECO:0007669"/>
    <property type="project" value="UniProtKB-KW"/>
</dbReference>
<evidence type="ECO:0000256" key="3">
    <source>
        <dbReference type="ARBA" id="ARBA00022723"/>
    </source>
</evidence>
<keyword evidence="5" id="KW-0636">Prenylation</keyword>
<gene>
    <name evidence="8" type="ORF">RJ640_008761</name>
</gene>
<dbReference type="CDD" id="cd00371">
    <property type="entry name" value="HMA"/>
    <property type="match status" value="1"/>
</dbReference>
<feature type="domain" description="HMA" evidence="7">
    <location>
        <begin position="1"/>
        <end position="62"/>
    </location>
</feature>
<dbReference type="PROSITE" id="PS50846">
    <property type="entry name" value="HMA_2"/>
    <property type="match status" value="1"/>
</dbReference>
<evidence type="ECO:0000256" key="6">
    <source>
        <dbReference type="ARBA" id="ARBA00024045"/>
    </source>
</evidence>
<dbReference type="InterPro" id="IPR006121">
    <property type="entry name" value="HMA_dom"/>
</dbReference>
<dbReference type="AlphaFoldDB" id="A0AA88U0X8"/>
<evidence type="ECO:0000256" key="1">
    <source>
        <dbReference type="ARBA" id="ARBA00004170"/>
    </source>
</evidence>
<dbReference type="SUPFAM" id="SSF55008">
    <property type="entry name" value="HMA, heavy metal-associated domain"/>
    <property type="match status" value="1"/>
</dbReference>
<comment type="similarity">
    <text evidence="6">Belongs to the HIPP family.</text>
</comment>
<evidence type="ECO:0000256" key="4">
    <source>
        <dbReference type="ARBA" id="ARBA00023288"/>
    </source>
</evidence>
<keyword evidence="4" id="KW-0449">Lipoprotein</keyword>
<feature type="non-terminal residue" evidence="8">
    <location>
        <position position="1"/>
    </location>
</feature>
<dbReference type="PANTHER" id="PTHR45811">
    <property type="entry name" value="COPPER TRANSPORT PROTEIN FAMILY-RELATED"/>
    <property type="match status" value="1"/>
</dbReference>
<keyword evidence="3" id="KW-0479">Metal-binding</keyword>
<dbReference type="InterPro" id="IPR051863">
    <property type="entry name" value="HIPP"/>
</dbReference>
<comment type="subcellular location">
    <subcellularLocation>
        <location evidence="1">Membrane</location>
        <topology evidence="1">Peripheral membrane protein</topology>
    </subcellularLocation>
</comment>
<dbReference type="PANTHER" id="PTHR45811:SF33">
    <property type="entry name" value="HEAVY METAL-ASSOCIATED ISOPRENYLATED PLANT PROTEIN 2-RELATED"/>
    <property type="match status" value="1"/>
</dbReference>
<dbReference type="Pfam" id="PF00403">
    <property type="entry name" value="HMA"/>
    <property type="match status" value="1"/>
</dbReference>
<sequence>RIKLKVNIHCQRCKSDVLKAVAKLRGIDQVSVDSEKGMVTVIGDVDPVLLTKKIRNTGKVAEIISVGPAKKPKSPEWCPGKPLPPCCKNCQLVPVSYTSYDRGVCSIL</sequence>
<evidence type="ECO:0000313" key="9">
    <source>
        <dbReference type="Proteomes" id="UP001187471"/>
    </source>
</evidence>
<accession>A0AA88U0X8</accession>
<organism evidence="8 9">
    <name type="scientific">Escallonia rubra</name>
    <dbReference type="NCBI Taxonomy" id="112253"/>
    <lineage>
        <taxon>Eukaryota</taxon>
        <taxon>Viridiplantae</taxon>
        <taxon>Streptophyta</taxon>
        <taxon>Embryophyta</taxon>
        <taxon>Tracheophyta</taxon>
        <taxon>Spermatophyta</taxon>
        <taxon>Magnoliopsida</taxon>
        <taxon>eudicotyledons</taxon>
        <taxon>Gunneridae</taxon>
        <taxon>Pentapetalae</taxon>
        <taxon>asterids</taxon>
        <taxon>campanulids</taxon>
        <taxon>Escalloniales</taxon>
        <taxon>Escalloniaceae</taxon>
        <taxon>Escallonia</taxon>
    </lineage>
</organism>
<dbReference type="Proteomes" id="UP001187471">
    <property type="component" value="Unassembled WGS sequence"/>
</dbReference>
<dbReference type="EMBL" id="JAVXUO010003147">
    <property type="protein sequence ID" value="KAK2966195.1"/>
    <property type="molecule type" value="Genomic_DNA"/>
</dbReference>
<comment type="caution">
    <text evidence="8">The sequence shown here is derived from an EMBL/GenBank/DDBJ whole genome shotgun (WGS) entry which is preliminary data.</text>
</comment>
<dbReference type="GO" id="GO:0016020">
    <property type="term" value="C:membrane"/>
    <property type="evidence" value="ECO:0007669"/>
    <property type="project" value="UniProtKB-SubCell"/>
</dbReference>
<reference evidence="8" key="1">
    <citation type="submission" date="2022-12" db="EMBL/GenBank/DDBJ databases">
        <title>Draft genome assemblies for two species of Escallonia (Escalloniales).</title>
        <authorList>
            <person name="Chanderbali A."/>
            <person name="Dervinis C."/>
            <person name="Anghel I."/>
            <person name="Soltis D."/>
            <person name="Soltis P."/>
            <person name="Zapata F."/>
        </authorList>
    </citation>
    <scope>NUCLEOTIDE SEQUENCE</scope>
    <source>
        <strain evidence="8">UCBG92.1500</strain>
        <tissue evidence="8">Leaf</tissue>
    </source>
</reference>
<dbReference type="Gene3D" id="3.30.70.100">
    <property type="match status" value="1"/>
</dbReference>
<evidence type="ECO:0000256" key="2">
    <source>
        <dbReference type="ARBA" id="ARBA00022481"/>
    </source>
</evidence>
<proteinExistence type="inferred from homology"/>
<name>A0AA88U0X8_9ASTE</name>
<evidence type="ECO:0000313" key="8">
    <source>
        <dbReference type="EMBL" id="KAK2966195.1"/>
    </source>
</evidence>
<evidence type="ECO:0000256" key="5">
    <source>
        <dbReference type="ARBA" id="ARBA00023289"/>
    </source>
</evidence>
<dbReference type="GO" id="GO:0009626">
    <property type="term" value="P:plant-type hypersensitive response"/>
    <property type="evidence" value="ECO:0007669"/>
    <property type="project" value="UniProtKB-KW"/>
</dbReference>
<dbReference type="InterPro" id="IPR036163">
    <property type="entry name" value="HMA_dom_sf"/>
</dbReference>
<keyword evidence="9" id="KW-1185">Reference proteome</keyword>
<protein>
    <recommendedName>
        <fullName evidence="7">HMA domain-containing protein</fullName>
    </recommendedName>
</protein>